<comment type="caution">
    <text evidence="1">The sequence shown here is derived from an EMBL/GenBank/DDBJ whole genome shotgun (WGS) entry which is preliminary data.</text>
</comment>
<name>A0A645E7R3_9ZZZZ</name>
<organism evidence="1">
    <name type="scientific">bioreactor metagenome</name>
    <dbReference type="NCBI Taxonomy" id="1076179"/>
    <lineage>
        <taxon>unclassified sequences</taxon>
        <taxon>metagenomes</taxon>
        <taxon>ecological metagenomes</taxon>
    </lineage>
</organism>
<dbReference type="EMBL" id="VSSQ01043797">
    <property type="protein sequence ID" value="MPM97525.1"/>
    <property type="molecule type" value="Genomic_DNA"/>
</dbReference>
<protein>
    <submittedName>
        <fullName evidence="1">Uncharacterized protein</fullName>
    </submittedName>
</protein>
<evidence type="ECO:0000313" key="1">
    <source>
        <dbReference type="EMBL" id="MPM97525.1"/>
    </source>
</evidence>
<sequence length="147" mass="16068">MREFHAAPEGRNIFQKNAFARFGGFGQQQAGGHLPQLCPAGVQCGNQHDPDGGPGREEAVLGVERGEGLRYVVHDVIRIDNDGGEKLHADKHAGKTAQQAGKQCIKDVFCRNLPRRITQCLEGADLQTLFFDHTGHGGEGHQCRDEE</sequence>
<dbReference type="AlphaFoldDB" id="A0A645E7R3"/>
<proteinExistence type="predicted"/>
<reference evidence="1" key="1">
    <citation type="submission" date="2019-08" db="EMBL/GenBank/DDBJ databases">
        <authorList>
            <person name="Kucharzyk K."/>
            <person name="Murdoch R.W."/>
            <person name="Higgins S."/>
            <person name="Loffler F."/>
        </authorList>
    </citation>
    <scope>NUCLEOTIDE SEQUENCE</scope>
</reference>
<accession>A0A645E7R3</accession>
<gene>
    <name evidence="1" type="ORF">SDC9_144699</name>
</gene>